<evidence type="ECO:0000256" key="7">
    <source>
        <dbReference type="ARBA" id="ARBA00022729"/>
    </source>
</evidence>
<dbReference type="PRINTS" id="PR00019">
    <property type="entry name" value="LEURICHRPT"/>
</dbReference>
<sequence>MDIKQTYKISRLDWQGDPCLPPAYKWSGLRCGSENSTMRITYLDLSSSSLEGEVSSAFVNLTKMESLNLSNNKLRGSVPEFLAQLPKLKVLDLSGNKFKGQIPHTLMEKSKNGALKLSLDENPDLCLSDACENNNKRVVLPIVASTASIVALLIILSVLLIICRIKKRRQKGAKLKEEQSMKSKNRTFTYSQIANITSNFTMVIGEGGFGKVYLGTLTNGTHVAVKVLSSSSKQGYREFQAEAQLLMIVHHKNLVSLVGYCDEDDNKALVYEYMANGNLRQHFSDGNKNILSWIERLQIVVDAAHGLEYLHTGCRPPIVHRDLKTSNILLTENIQAKLADFGLSRAFSTEFASHISTSLAGTPGYLDPEFHSLGIINKKSDVYSFGIVLLELVCGQPVITRGEERNHIIEWINPLIERGDIQRIIDPRLQACYPIVTAIGVLQGVPEKVSKVSWK</sequence>
<evidence type="ECO:0000256" key="6">
    <source>
        <dbReference type="ARBA" id="ARBA00022692"/>
    </source>
</evidence>
<evidence type="ECO:0000259" key="20">
    <source>
        <dbReference type="PROSITE" id="PS50011"/>
    </source>
</evidence>
<evidence type="ECO:0000256" key="4">
    <source>
        <dbReference type="ARBA" id="ARBA00022614"/>
    </source>
</evidence>
<evidence type="ECO:0000313" key="21">
    <source>
        <dbReference type="EMBL" id="GKV27226.1"/>
    </source>
</evidence>
<dbReference type="InterPro" id="IPR032675">
    <property type="entry name" value="LRR_dom_sf"/>
</dbReference>
<evidence type="ECO:0000256" key="14">
    <source>
        <dbReference type="ARBA" id="ARBA00023170"/>
    </source>
</evidence>
<evidence type="ECO:0000256" key="19">
    <source>
        <dbReference type="SAM" id="Phobius"/>
    </source>
</evidence>
<comment type="catalytic activity">
    <reaction evidence="16">
        <text>L-seryl-[protein] + ATP = O-phospho-L-seryl-[protein] + ADP + H(+)</text>
        <dbReference type="Rhea" id="RHEA:17989"/>
        <dbReference type="Rhea" id="RHEA-COMP:9863"/>
        <dbReference type="Rhea" id="RHEA-COMP:11604"/>
        <dbReference type="ChEBI" id="CHEBI:15378"/>
        <dbReference type="ChEBI" id="CHEBI:29999"/>
        <dbReference type="ChEBI" id="CHEBI:30616"/>
        <dbReference type="ChEBI" id="CHEBI:83421"/>
        <dbReference type="ChEBI" id="CHEBI:456216"/>
        <dbReference type="EC" id="2.7.11.1"/>
    </reaction>
</comment>
<keyword evidence="9 17" id="KW-0547">Nucleotide-binding</keyword>
<dbReference type="PROSITE" id="PS00108">
    <property type="entry name" value="PROTEIN_KINASE_ST"/>
    <property type="match status" value="1"/>
</dbReference>
<evidence type="ECO:0000256" key="2">
    <source>
        <dbReference type="ARBA" id="ARBA00012513"/>
    </source>
</evidence>
<dbReference type="Pfam" id="PF13855">
    <property type="entry name" value="LRR_8"/>
    <property type="match status" value="1"/>
</dbReference>
<evidence type="ECO:0000256" key="16">
    <source>
        <dbReference type="ARBA" id="ARBA00048679"/>
    </source>
</evidence>
<dbReference type="Gene3D" id="3.80.10.10">
    <property type="entry name" value="Ribonuclease Inhibitor"/>
    <property type="match status" value="1"/>
</dbReference>
<evidence type="ECO:0000256" key="11">
    <source>
        <dbReference type="ARBA" id="ARBA00022840"/>
    </source>
</evidence>
<dbReference type="FunFam" id="3.30.200.20:FF:000394">
    <property type="entry name" value="Leucine-rich repeat receptor-like protein kinase"/>
    <property type="match status" value="1"/>
</dbReference>
<comment type="similarity">
    <text evidence="18">Belongs to the protein kinase superfamily.</text>
</comment>
<evidence type="ECO:0000313" key="22">
    <source>
        <dbReference type="Proteomes" id="UP001054252"/>
    </source>
</evidence>
<dbReference type="PANTHER" id="PTHR45631:SF212">
    <property type="entry name" value="PROTEIN KINASE DOMAIN-CONTAINING PROTEIN"/>
    <property type="match status" value="1"/>
</dbReference>
<dbReference type="InterPro" id="IPR008271">
    <property type="entry name" value="Ser/Thr_kinase_AS"/>
</dbReference>
<feature type="domain" description="Protein kinase" evidence="20">
    <location>
        <begin position="198"/>
        <end position="455"/>
    </location>
</feature>
<dbReference type="GO" id="GO:0004674">
    <property type="term" value="F:protein serine/threonine kinase activity"/>
    <property type="evidence" value="ECO:0007669"/>
    <property type="project" value="UniProtKB-KW"/>
</dbReference>
<keyword evidence="11 17" id="KW-0067">ATP-binding</keyword>
<dbReference type="SUPFAM" id="SSF56112">
    <property type="entry name" value="Protein kinase-like (PK-like)"/>
    <property type="match status" value="1"/>
</dbReference>
<keyword evidence="5" id="KW-0808">Transferase</keyword>
<gene>
    <name evidence="21" type="ORF">SLEP1_g36420</name>
</gene>
<dbReference type="Gene3D" id="1.10.510.10">
    <property type="entry name" value="Transferase(Phosphotransferase) domain 1"/>
    <property type="match status" value="1"/>
</dbReference>
<dbReference type="SMART" id="SM00220">
    <property type="entry name" value="S_TKc"/>
    <property type="match status" value="1"/>
</dbReference>
<evidence type="ECO:0000256" key="15">
    <source>
        <dbReference type="ARBA" id="ARBA00047899"/>
    </source>
</evidence>
<keyword evidence="10" id="KW-0418">Kinase</keyword>
<dbReference type="EMBL" id="BPVZ01000074">
    <property type="protein sequence ID" value="GKV27226.1"/>
    <property type="molecule type" value="Genomic_DNA"/>
</dbReference>
<evidence type="ECO:0000256" key="10">
    <source>
        <dbReference type="ARBA" id="ARBA00022777"/>
    </source>
</evidence>
<feature type="transmembrane region" description="Helical" evidence="19">
    <location>
        <begin position="138"/>
        <end position="162"/>
    </location>
</feature>
<keyword evidence="12 19" id="KW-1133">Transmembrane helix</keyword>
<keyword evidence="14" id="KW-0675">Receptor</keyword>
<dbReference type="FunFam" id="1.10.510.10:FF:001023">
    <property type="entry name" value="Os07g0541700 protein"/>
    <property type="match status" value="1"/>
</dbReference>
<dbReference type="EC" id="2.7.11.1" evidence="2"/>
<accession>A0AAV5KRP2</accession>
<evidence type="ECO:0000256" key="12">
    <source>
        <dbReference type="ARBA" id="ARBA00022989"/>
    </source>
</evidence>
<comment type="caution">
    <text evidence="21">The sequence shown here is derived from an EMBL/GenBank/DDBJ whole genome shotgun (WGS) entry which is preliminary data.</text>
</comment>
<name>A0AAV5KRP2_9ROSI</name>
<keyword evidence="22" id="KW-1185">Reference proteome</keyword>
<proteinExistence type="inferred from homology"/>
<keyword evidence="7" id="KW-0732">Signal</keyword>
<keyword evidence="4" id="KW-0433">Leucine-rich repeat</keyword>
<keyword evidence="13 19" id="KW-0472">Membrane</keyword>
<reference evidence="21 22" key="1">
    <citation type="journal article" date="2021" name="Commun. Biol.">
        <title>The genome of Shorea leprosula (Dipterocarpaceae) highlights the ecological relevance of drought in aseasonal tropical rainforests.</title>
        <authorList>
            <person name="Ng K.K.S."/>
            <person name="Kobayashi M.J."/>
            <person name="Fawcett J.A."/>
            <person name="Hatakeyama M."/>
            <person name="Paape T."/>
            <person name="Ng C.H."/>
            <person name="Ang C.C."/>
            <person name="Tnah L.H."/>
            <person name="Lee C.T."/>
            <person name="Nishiyama T."/>
            <person name="Sese J."/>
            <person name="O'Brien M.J."/>
            <person name="Copetti D."/>
            <person name="Mohd Noor M.I."/>
            <person name="Ong R.C."/>
            <person name="Putra M."/>
            <person name="Sireger I.Z."/>
            <person name="Indrioko S."/>
            <person name="Kosugi Y."/>
            <person name="Izuno A."/>
            <person name="Isagi Y."/>
            <person name="Lee S.L."/>
            <person name="Shimizu K.K."/>
        </authorList>
    </citation>
    <scope>NUCLEOTIDE SEQUENCE [LARGE SCALE GENOMIC DNA]</scope>
    <source>
        <strain evidence="21">214</strain>
    </source>
</reference>
<evidence type="ECO:0000256" key="13">
    <source>
        <dbReference type="ARBA" id="ARBA00023136"/>
    </source>
</evidence>
<evidence type="ECO:0000256" key="9">
    <source>
        <dbReference type="ARBA" id="ARBA00022741"/>
    </source>
</evidence>
<evidence type="ECO:0000256" key="17">
    <source>
        <dbReference type="PROSITE-ProRule" id="PRU10141"/>
    </source>
</evidence>
<dbReference type="GO" id="GO:0016020">
    <property type="term" value="C:membrane"/>
    <property type="evidence" value="ECO:0007669"/>
    <property type="project" value="UniProtKB-SubCell"/>
</dbReference>
<dbReference type="PANTHER" id="PTHR45631">
    <property type="entry name" value="OS07G0107800 PROTEIN-RELATED"/>
    <property type="match status" value="1"/>
</dbReference>
<feature type="binding site" evidence="17">
    <location>
        <position position="226"/>
    </location>
    <ligand>
        <name>ATP</name>
        <dbReference type="ChEBI" id="CHEBI:30616"/>
    </ligand>
</feature>
<dbReference type="FunFam" id="3.80.10.10:FF:000129">
    <property type="entry name" value="Leucine-rich repeat receptor-like kinase"/>
    <property type="match status" value="1"/>
</dbReference>
<dbReference type="Gene3D" id="3.30.200.20">
    <property type="entry name" value="Phosphorylase Kinase, domain 1"/>
    <property type="match status" value="1"/>
</dbReference>
<dbReference type="Proteomes" id="UP001054252">
    <property type="component" value="Unassembled WGS sequence"/>
</dbReference>
<evidence type="ECO:0000256" key="1">
    <source>
        <dbReference type="ARBA" id="ARBA00004167"/>
    </source>
</evidence>
<dbReference type="SUPFAM" id="SSF52058">
    <property type="entry name" value="L domain-like"/>
    <property type="match status" value="1"/>
</dbReference>
<dbReference type="PROSITE" id="PS50011">
    <property type="entry name" value="PROTEIN_KINASE_DOM"/>
    <property type="match status" value="1"/>
</dbReference>
<keyword evidence="6 19" id="KW-0812">Transmembrane</keyword>
<evidence type="ECO:0000256" key="5">
    <source>
        <dbReference type="ARBA" id="ARBA00022679"/>
    </source>
</evidence>
<dbReference type="InterPro" id="IPR000719">
    <property type="entry name" value="Prot_kinase_dom"/>
</dbReference>
<dbReference type="InterPro" id="IPR017441">
    <property type="entry name" value="Protein_kinase_ATP_BS"/>
</dbReference>
<evidence type="ECO:0000256" key="8">
    <source>
        <dbReference type="ARBA" id="ARBA00022737"/>
    </source>
</evidence>
<evidence type="ECO:0000256" key="18">
    <source>
        <dbReference type="RuleBase" id="RU000304"/>
    </source>
</evidence>
<dbReference type="InterPro" id="IPR011009">
    <property type="entry name" value="Kinase-like_dom_sf"/>
</dbReference>
<dbReference type="AlphaFoldDB" id="A0AAV5KRP2"/>
<comment type="catalytic activity">
    <reaction evidence="15">
        <text>L-threonyl-[protein] + ATP = O-phospho-L-threonyl-[protein] + ADP + H(+)</text>
        <dbReference type="Rhea" id="RHEA:46608"/>
        <dbReference type="Rhea" id="RHEA-COMP:11060"/>
        <dbReference type="Rhea" id="RHEA-COMP:11605"/>
        <dbReference type="ChEBI" id="CHEBI:15378"/>
        <dbReference type="ChEBI" id="CHEBI:30013"/>
        <dbReference type="ChEBI" id="CHEBI:30616"/>
        <dbReference type="ChEBI" id="CHEBI:61977"/>
        <dbReference type="ChEBI" id="CHEBI:456216"/>
        <dbReference type="EC" id="2.7.11.1"/>
    </reaction>
</comment>
<dbReference type="InterPro" id="IPR001245">
    <property type="entry name" value="Ser-Thr/Tyr_kinase_cat_dom"/>
</dbReference>
<dbReference type="GO" id="GO:0005524">
    <property type="term" value="F:ATP binding"/>
    <property type="evidence" value="ECO:0007669"/>
    <property type="project" value="UniProtKB-UniRule"/>
</dbReference>
<dbReference type="Pfam" id="PF07714">
    <property type="entry name" value="PK_Tyr_Ser-Thr"/>
    <property type="match status" value="1"/>
</dbReference>
<keyword evidence="8" id="KW-0677">Repeat</keyword>
<keyword evidence="3 18" id="KW-0723">Serine/threonine-protein kinase</keyword>
<protein>
    <recommendedName>
        <fullName evidence="2">non-specific serine/threonine protein kinase</fullName>
        <ecNumber evidence="2">2.7.11.1</ecNumber>
    </recommendedName>
</protein>
<dbReference type="InterPro" id="IPR001611">
    <property type="entry name" value="Leu-rich_rpt"/>
</dbReference>
<comment type="subcellular location">
    <subcellularLocation>
        <location evidence="1">Membrane</location>
        <topology evidence="1">Single-pass membrane protein</topology>
    </subcellularLocation>
</comment>
<organism evidence="21 22">
    <name type="scientific">Rubroshorea leprosula</name>
    <dbReference type="NCBI Taxonomy" id="152421"/>
    <lineage>
        <taxon>Eukaryota</taxon>
        <taxon>Viridiplantae</taxon>
        <taxon>Streptophyta</taxon>
        <taxon>Embryophyta</taxon>
        <taxon>Tracheophyta</taxon>
        <taxon>Spermatophyta</taxon>
        <taxon>Magnoliopsida</taxon>
        <taxon>eudicotyledons</taxon>
        <taxon>Gunneridae</taxon>
        <taxon>Pentapetalae</taxon>
        <taxon>rosids</taxon>
        <taxon>malvids</taxon>
        <taxon>Malvales</taxon>
        <taxon>Dipterocarpaceae</taxon>
        <taxon>Rubroshorea</taxon>
    </lineage>
</organism>
<evidence type="ECO:0000256" key="3">
    <source>
        <dbReference type="ARBA" id="ARBA00022527"/>
    </source>
</evidence>
<dbReference type="PROSITE" id="PS00107">
    <property type="entry name" value="PROTEIN_KINASE_ATP"/>
    <property type="match status" value="1"/>
</dbReference>